<dbReference type="AlphaFoldDB" id="A0AAQ3MK85"/>
<dbReference type="NCBIfam" id="TIGR01557">
    <property type="entry name" value="myb_SHAQKYF"/>
    <property type="match status" value="1"/>
</dbReference>
<evidence type="ECO:0000256" key="2">
    <source>
        <dbReference type="ARBA" id="ARBA00023015"/>
    </source>
</evidence>
<keyword evidence="6" id="KW-1133">Transmembrane helix</keyword>
<dbReference type="Gene3D" id="1.10.10.60">
    <property type="entry name" value="Homeodomain-like"/>
    <property type="match status" value="1"/>
</dbReference>
<dbReference type="SUPFAM" id="SSF46689">
    <property type="entry name" value="Homeodomain-like"/>
    <property type="match status" value="1"/>
</dbReference>
<feature type="compositionally biased region" description="Polar residues" evidence="5">
    <location>
        <begin position="167"/>
        <end position="176"/>
    </location>
</feature>
<accession>A0AAQ3MK85</accession>
<dbReference type="EMBL" id="CP144691">
    <property type="protein sequence ID" value="WVY92657.1"/>
    <property type="molecule type" value="Genomic_DNA"/>
</dbReference>
<keyword evidence="6" id="KW-0472">Membrane</keyword>
<comment type="subcellular location">
    <subcellularLocation>
        <location evidence="1">Nucleus</location>
    </subcellularLocation>
</comment>
<dbReference type="GO" id="GO:0005634">
    <property type="term" value="C:nucleus"/>
    <property type="evidence" value="ECO:0007669"/>
    <property type="project" value="UniProtKB-SubCell"/>
</dbReference>
<keyword evidence="8" id="KW-1185">Reference proteome</keyword>
<feature type="region of interest" description="Disordered" evidence="5">
    <location>
        <begin position="157"/>
        <end position="176"/>
    </location>
</feature>
<dbReference type="GO" id="GO:0003677">
    <property type="term" value="F:DNA binding"/>
    <property type="evidence" value="ECO:0007669"/>
    <property type="project" value="InterPro"/>
</dbReference>
<protein>
    <submittedName>
        <fullName evidence="7">Uncharacterized protein</fullName>
    </submittedName>
</protein>
<feature type="compositionally biased region" description="Basic and acidic residues" evidence="5">
    <location>
        <begin position="234"/>
        <end position="257"/>
    </location>
</feature>
<gene>
    <name evidence="7" type="ORF">V8G54_031745</name>
</gene>
<name>A0AAQ3MK85_VIGMU</name>
<feature type="transmembrane region" description="Helical" evidence="6">
    <location>
        <begin position="442"/>
        <end position="459"/>
    </location>
</feature>
<evidence type="ECO:0000313" key="7">
    <source>
        <dbReference type="EMBL" id="WVY92657.1"/>
    </source>
</evidence>
<keyword evidence="2" id="KW-0805">Transcription regulation</keyword>
<feature type="region of interest" description="Disordered" evidence="5">
    <location>
        <begin position="234"/>
        <end position="280"/>
    </location>
</feature>
<keyword evidence="4" id="KW-0539">Nucleus</keyword>
<dbReference type="InterPro" id="IPR009057">
    <property type="entry name" value="Homeodomain-like_sf"/>
</dbReference>
<evidence type="ECO:0000256" key="1">
    <source>
        <dbReference type="ARBA" id="ARBA00004123"/>
    </source>
</evidence>
<reference evidence="7 8" key="1">
    <citation type="journal article" date="2023" name="Life. Sci Alliance">
        <title>Evolutionary insights into 3D genome organization and epigenetic landscape of Vigna mungo.</title>
        <authorList>
            <person name="Junaid A."/>
            <person name="Singh B."/>
            <person name="Bhatia S."/>
        </authorList>
    </citation>
    <scope>NUCLEOTIDE SEQUENCE [LARGE SCALE GENOMIC DNA]</scope>
    <source>
        <strain evidence="7">Urdbean</strain>
    </source>
</reference>
<dbReference type="PANTHER" id="PTHR31314">
    <property type="entry name" value="MYB FAMILY TRANSCRIPTION FACTOR PHL7-LIKE"/>
    <property type="match status" value="1"/>
</dbReference>
<sequence length="470" mass="53224">MNNSKKTGVRKYQKSENPRLRWTPELHEYFVEVVEGLGGKNSEFFLLQLDLGKLDFAEATPKSILQMMHVKGLRISHIKSHLQMYRNLKGHTILSSMHQEMEGNEDDKDLPIKQLPPKHTADLKTHTAHCHDPVIRSEVCQAWAINLEVLEETSADPAFKGEASRPTHGTSSVRRTPCWQQKEQFIKKKAATRVWGLHGCGPTIAYNTRTSNSLGSKSNCSPRMKREIKAIMEEEVKSHEDGAQKGSKRHQEGRKPEAQATETQKQRAENNVARATDPTPRRRTLEAWASLDSHLGELPATLERDLTWIGPCFCSDLILLDPGALVQVLVELLLRVILLRDEGLSVFMRDVGINDAESPLGYDTWSYHFILLVRLGTLADLPQHLERMEWQPTSRSSLHAGAAAVQHPEEGRSLHFKGIFHLGGEGRPQWRAMDRRSSSRHLFLYFIIAALCTWMIYLLEERGSGGALFI</sequence>
<organism evidence="7 8">
    <name type="scientific">Vigna mungo</name>
    <name type="common">Black gram</name>
    <name type="synonym">Phaseolus mungo</name>
    <dbReference type="NCBI Taxonomy" id="3915"/>
    <lineage>
        <taxon>Eukaryota</taxon>
        <taxon>Viridiplantae</taxon>
        <taxon>Streptophyta</taxon>
        <taxon>Embryophyta</taxon>
        <taxon>Tracheophyta</taxon>
        <taxon>Spermatophyta</taxon>
        <taxon>Magnoliopsida</taxon>
        <taxon>eudicotyledons</taxon>
        <taxon>Gunneridae</taxon>
        <taxon>Pentapetalae</taxon>
        <taxon>rosids</taxon>
        <taxon>fabids</taxon>
        <taxon>Fabales</taxon>
        <taxon>Fabaceae</taxon>
        <taxon>Papilionoideae</taxon>
        <taxon>50 kb inversion clade</taxon>
        <taxon>NPAAA clade</taxon>
        <taxon>indigoferoid/millettioid clade</taxon>
        <taxon>Phaseoleae</taxon>
        <taxon>Vigna</taxon>
    </lineage>
</organism>
<evidence type="ECO:0000256" key="6">
    <source>
        <dbReference type="SAM" id="Phobius"/>
    </source>
</evidence>
<proteinExistence type="predicted"/>
<dbReference type="InterPro" id="IPR046955">
    <property type="entry name" value="PHR1-like"/>
</dbReference>
<keyword evidence="3" id="KW-0804">Transcription</keyword>
<evidence type="ECO:0000313" key="8">
    <source>
        <dbReference type="Proteomes" id="UP001374535"/>
    </source>
</evidence>
<dbReference type="PANTHER" id="PTHR31314:SF113">
    <property type="entry name" value="MYB FAMILY TRANSCRIPTION FACTOR MPH1"/>
    <property type="match status" value="1"/>
</dbReference>
<evidence type="ECO:0000256" key="3">
    <source>
        <dbReference type="ARBA" id="ARBA00023163"/>
    </source>
</evidence>
<dbReference type="GO" id="GO:0003700">
    <property type="term" value="F:DNA-binding transcription factor activity"/>
    <property type="evidence" value="ECO:0007669"/>
    <property type="project" value="InterPro"/>
</dbReference>
<evidence type="ECO:0000256" key="5">
    <source>
        <dbReference type="SAM" id="MobiDB-lite"/>
    </source>
</evidence>
<dbReference type="Proteomes" id="UP001374535">
    <property type="component" value="Chromosome 10"/>
</dbReference>
<evidence type="ECO:0000256" key="4">
    <source>
        <dbReference type="ARBA" id="ARBA00023242"/>
    </source>
</evidence>
<dbReference type="InterPro" id="IPR006447">
    <property type="entry name" value="Myb_dom_plants"/>
</dbReference>
<keyword evidence="6" id="KW-0812">Transmembrane</keyword>